<dbReference type="RefSeq" id="WP_110840764.1">
    <property type="nucleotide sequence ID" value="NZ_QJVJ01000006.1"/>
</dbReference>
<dbReference type="Gene3D" id="3.40.1780.10">
    <property type="entry name" value="QueA-like"/>
    <property type="match status" value="1"/>
</dbReference>
<keyword evidence="7" id="KW-1185">Reference proteome</keyword>
<evidence type="ECO:0000256" key="2">
    <source>
        <dbReference type="ARBA" id="ARBA00022679"/>
    </source>
</evidence>
<dbReference type="InterPro" id="IPR042118">
    <property type="entry name" value="QueA_dom1"/>
</dbReference>
<evidence type="ECO:0000256" key="4">
    <source>
        <dbReference type="ARBA" id="ARBA00022785"/>
    </source>
</evidence>
<name>A0A2V5KVZ0_9BACL</name>
<dbReference type="PANTHER" id="PTHR30307:SF0">
    <property type="entry name" value="S-ADENOSYLMETHIONINE:TRNA RIBOSYLTRANSFERASE-ISOMERASE"/>
    <property type="match status" value="1"/>
</dbReference>
<sequence length="374" mass="40812">METKSLAFELPEERNAGAPPERRGLRRDRVRLMVQSRADGTVRHTSFHKLADELRPGDCLVLNESRTIPASLRAVRFVGAIPVDEVEVRLARRTGEAEWEALLLHAGGFSGAIADGGTVSSAEGGFGTATALPSPAEPIAGGTETLRFSPALYAEAERRAGSPFVALRFNRGGRELFADIYALGEPVRYEYTERPWDLDYYQTVYGTVPGSIEMPSAGRAFTWEMLFALRRKGVAIAYVQLHTGLSYLYGSRLDPADNAESYAVSAAAAETVNRAKRDGGRIIAVGTTVVRCLESAADANGSLRPGSGRTSLYVDEAYPLRIADGLMSGLHEPEASHLHMLSAFVGGKALRHAYEEAIRERYLWHEFGDIHLMV</sequence>
<evidence type="ECO:0000313" key="7">
    <source>
        <dbReference type="Proteomes" id="UP000247476"/>
    </source>
</evidence>
<evidence type="ECO:0000313" key="6">
    <source>
        <dbReference type="EMBL" id="PYI53776.1"/>
    </source>
</evidence>
<comment type="caution">
    <text evidence="6">The sequence shown here is derived from an EMBL/GenBank/DDBJ whole genome shotgun (WGS) entry which is preliminary data.</text>
</comment>
<evidence type="ECO:0000256" key="5">
    <source>
        <dbReference type="SAM" id="MobiDB-lite"/>
    </source>
</evidence>
<keyword evidence="6" id="KW-0413">Isomerase</keyword>
<proteinExistence type="predicted"/>
<gene>
    <name evidence="6" type="ORF">DLM86_14530</name>
</gene>
<dbReference type="GO" id="GO:0008616">
    <property type="term" value="P:tRNA queuosine(34) biosynthetic process"/>
    <property type="evidence" value="ECO:0007669"/>
    <property type="project" value="UniProtKB-KW"/>
</dbReference>
<dbReference type="PANTHER" id="PTHR30307">
    <property type="entry name" value="S-ADENOSYLMETHIONINE:TRNA RIBOSYLTRANSFERASE-ISOMERASE"/>
    <property type="match status" value="1"/>
</dbReference>
<dbReference type="Gene3D" id="2.40.10.240">
    <property type="entry name" value="QueA-like"/>
    <property type="match status" value="1"/>
</dbReference>
<organism evidence="6 7">
    <name type="scientific">Paenibacillus flagellatus</name>
    <dbReference type="NCBI Taxonomy" id="2211139"/>
    <lineage>
        <taxon>Bacteria</taxon>
        <taxon>Bacillati</taxon>
        <taxon>Bacillota</taxon>
        <taxon>Bacilli</taxon>
        <taxon>Bacillales</taxon>
        <taxon>Paenibacillaceae</taxon>
        <taxon>Paenibacillus</taxon>
    </lineage>
</organism>
<reference evidence="6 7" key="1">
    <citation type="submission" date="2018-05" db="EMBL/GenBank/DDBJ databases">
        <title>Paenibacillus flagellatus sp. nov., isolated from selenium mineral soil.</title>
        <authorList>
            <person name="Dai X."/>
        </authorList>
    </citation>
    <scope>NUCLEOTIDE SEQUENCE [LARGE SCALE GENOMIC DNA]</scope>
    <source>
        <strain evidence="6 7">DXL2</strain>
    </source>
</reference>
<dbReference type="InterPro" id="IPR036100">
    <property type="entry name" value="QueA_sf"/>
</dbReference>
<dbReference type="AlphaFoldDB" id="A0A2V5KVZ0"/>
<dbReference type="OrthoDB" id="9783887at2"/>
<feature type="compositionally biased region" description="Basic and acidic residues" evidence="5">
    <location>
        <begin position="11"/>
        <end position="23"/>
    </location>
</feature>
<keyword evidence="1" id="KW-0963">Cytoplasm</keyword>
<keyword evidence="4" id="KW-0671">Queuosine biosynthesis</keyword>
<dbReference type="EMBL" id="QJVJ01000006">
    <property type="protein sequence ID" value="PYI53776.1"/>
    <property type="molecule type" value="Genomic_DNA"/>
</dbReference>
<evidence type="ECO:0000256" key="3">
    <source>
        <dbReference type="ARBA" id="ARBA00022691"/>
    </source>
</evidence>
<dbReference type="InterPro" id="IPR042119">
    <property type="entry name" value="QueA_dom2"/>
</dbReference>
<keyword evidence="2 6" id="KW-0808">Transferase</keyword>
<dbReference type="GO" id="GO:0051075">
    <property type="term" value="F:S-adenosylmethionine:tRNA ribosyltransferase-isomerase activity"/>
    <property type="evidence" value="ECO:0007669"/>
    <property type="project" value="TreeGrafter"/>
</dbReference>
<dbReference type="SUPFAM" id="SSF111337">
    <property type="entry name" value="QueA-like"/>
    <property type="match status" value="1"/>
</dbReference>
<dbReference type="InterPro" id="IPR003699">
    <property type="entry name" value="QueA"/>
</dbReference>
<feature type="region of interest" description="Disordered" evidence="5">
    <location>
        <begin position="1"/>
        <end position="24"/>
    </location>
</feature>
<accession>A0A2V5KVZ0</accession>
<keyword evidence="3" id="KW-0949">S-adenosyl-L-methionine</keyword>
<evidence type="ECO:0000256" key="1">
    <source>
        <dbReference type="ARBA" id="ARBA00022490"/>
    </source>
</evidence>
<protein>
    <submittedName>
        <fullName evidence="6">S-adenosylmethionine:tRNA ribosyltransferase-isomerase</fullName>
    </submittedName>
</protein>
<dbReference type="Proteomes" id="UP000247476">
    <property type="component" value="Unassembled WGS sequence"/>
</dbReference>
<dbReference type="Pfam" id="PF02547">
    <property type="entry name" value="Queuosine_synth"/>
    <property type="match status" value="1"/>
</dbReference>